<dbReference type="AlphaFoldDB" id="A0A8B8GEX6"/>
<gene>
    <name evidence="4" type="primary">LOC112691471</name>
</gene>
<evidence type="ECO:0000313" key="4">
    <source>
        <dbReference type="RefSeq" id="XP_025421518.1"/>
    </source>
</evidence>
<dbReference type="RefSeq" id="XP_025421518.1">
    <property type="nucleotide sequence ID" value="XM_025565733.1"/>
</dbReference>
<organism evidence="3 4">
    <name type="scientific">Sipha flava</name>
    <name type="common">yellow sugarcane aphid</name>
    <dbReference type="NCBI Taxonomy" id="143950"/>
    <lineage>
        <taxon>Eukaryota</taxon>
        <taxon>Metazoa</taxon>
        <taxon>Ecdysozoa</taxon>
        <taxon>Arthropoda</taxon>
        <taxon>Hexapoda</taxon>
        <taxon>Insecta</taxon>
        <taxon>Pterygota</taxon>
        <taxon>Neoptera</taxon>
        <taxon>Paraneoptera</taxon>
        <taxon>Hemiptera</taxon>
        <taxon>Sternorrhyncha</taxon>
        <taxon>Aphidomorpha</taxon>
        <taxon>Aphidoidea</taxon>
        <taxon>Aphididae</taxon>
        <taxon>Sipha</taxon>
    </lineage>
</organism>
<sequence length="417" mass="46371">MNILFRKNFQAEGSSKERSYSSGLGRRTPSGNTNALGTVRRTRESRCSMMIDSDHTCPFRTHILLGHANFPQEFEDFVGPPLLAPPKPTSAVPLIRWIRRKQSTGKMDTVINTPQFANGTGTSANTPGSVNNNPLDKNCRGRHGSYTTSNAPNIANGALHVRKVDSLPTIPSSTSKTNNALNMVEIDDPKTCLMFHMMTTLEPIDPVLESPLSDPMARQTAAACSLLTEIASTKVASEGMLLANLEKDAVFPFITYYVLNKSSVSNPREVAVNVRNTTLKKFDPRVIKHTTDHTFDLFTEVANIVCPPMSQSKRPRGMHTAYIISVYKVFDGDDSEKFEKHWLYWTGARMIYNYLPKSAGLRRITLHKSQSNGDKQYILMCECANLLQDFTSVARLLPALKARLCGCTGVYRSIFII</sequence>
<dbReference type="PANTHER" id="PTHR22198:SF1">
    <property type="entry name" value="FERM DOMAIN-CONTAINING PROTEIN"/>
    <property type="match status" value="1"/>
</dbReference>
<protein>
    <submittedName>
        <fullName evidence="4">Uncharacterized protein LOC112691471 isoform X3</fullName>
    </submittedName>
</protein>
<dbReference type="GeneID" id="112691471"/>
<accession>A0A8B8GEX6</accession>
<evidence type="ECO:0000259" key="2">
    <source>
        <dbReference type="Pfam" id="PF23672"/>
    </source>
</evidence>
<proteinExistence type="predicted"/>
<feature type="domain" description="DUF7153" evidence="2">
    <location>
        <begin position="237"/>
        <end position="412"/>
    </location>
</feature>
<evidence type="ECO:0000313" key="3">
    <source>
        <dbReference type="Proteomes" id="UP000694846"/>
    </source>
</evidence>
<feature type="region of interest" description="Disordered" evidence="1">
    <location>
        <begin position="15"/>
        <end position="37"/>
    </location>
</feature>
<dbReference type="OrthoDB" id="6060890at2759"/>
<dbReference type="PANTHER" id="PTHR22198">
    <property type="entry name" value="FERM DOMAIN-CONTAINING PROTEIN"/>
    <property type="match status" value="1"/>
</dbReference>
<dbReference type="Pfam" id="PF23672">
    <property type="entry name" value="DUF7153"/>
    <property type="match status" value="1"/>
</dbReference>
<dbReference type="InterPro" id="IPR055577">
    <property type="entry name" value="DUF7153"/>
</dbReference>
<evidence type="ECO:0000256" key="1">
    <source>
        <dbReference type="SAM" id="MobiDB-lite"/>
    </source>
</evidence>
<reference evidence="4" key="1">
    <citation type="submission" date="2025-08" db="UniProtKB">
        <authorList>
            <consortium name="RefSeq"/>
        </authorList>
    </citation>
    <scope>IDENTIFICATION</scope>
    <source>
        <tissue evidence="4">Whole body</tissue>
    </source>
</reference>
<dbReference type="Proteomes" id="UP000694846">
    <property type="component" value="Unplaced"/>
</dbReference>
<keyword evidence="3" id="KW-1185">Reference proteome</keyword>
<name>A0A8B8GEX6_9HEMI</name>